<evidence type="ECO:0000256" key="1">
    <source>
        <dbReference type="SAM" id="MobiDB-lite"/>
    </source>
</evidence>
<evidence type="ECO:0000313" key="2">
    <source>
        <dbReference type="EMBL" id="RVX06535.1"/>
    </source>
</evidence>
<sequence length="75" mass="8058">MSLPCGPAPEANLSAQKNHVLMEDSMALSDDAGKVQLVPGSSSSPPSPTKPRGFKLSRIQVILFIGRRVIRNQTE</sequence>
<comment type="caution">
    <text evidence="2">The sequence shown here is derived from an EMBL/GenBank/DDBJ whole genome shotgun (WGS) entry which is preliminary data.</text>
</comment>
<proteinExistence type="predicted"/>
<evidence type="ECO:0000313" key="3">
    <source>
        <dbReference type="Proteomes" id="UP000288805"/>
    </source>
</evidence>
<organism evidence="2 3">
    <name type="scientific">Vitis vinifera</name>
    <name type="common">Grape</name>
    <dbReference type="NCBI Taxonomy" id="29760"/>
    <lineage>
        <taxon>Eukaryota</taxon>
        <taxon>Viridiplantae</taxon>
        <taxon>Streptophyta</taxon>
        <taxon>Embryophyta</taxon>
        <taxon>Tracheophyta</taxon>
        <taxon>Spermatophyta</taxon>
        <taxon>Magnoliopsida</taxon>
        <taxon>eudicotyledons</taxon>
        <taxon>Gunneridae</taxon>
        <taxon>Pentapetalae</taxon>
        <taxon>rosids</taxon>
        <taxon>Vitales</taxon>
        <taxon>Vitaceae</taxon>
        <taxon>Viteae</taxon>
        <taxon>Vitis</taxon>
    </lineage>
</organism>
<gene>
    <name evidence="2" type="ORF">CK203_023615</name>
</gene>
<reference evidence="2 3" key="1">
    <citation type="journal article" date="2018" name="PLoS Genet.">
        <title>Population sequencing reveals clonal diversity and ancestral inbreeding in the grapevine cultivar Chardonnay.</title>
        <authorList>
            <person name="Roach M.J."/>
            <person name="Johnson D.L."/>
            <person name="Bohlmann J."/>
            <person name="van Vuuren H.J."/>
            <person name="Jones S.J."/>
            <person name="Pretorius I.S."/>
            <person name="Schmidt S.A."/>
            <person name="Borneman A.R."/>
        </authorList>
    </citation>
    <scope>NUCLEOTIDE SEQUENCE [LARGE SCALE GENOMIC DNA]</scope>
    <source>
        <strain evidence="3">cv. Chardonnay</strain>
        <tissue evidence="2">Leaf</tissue>
    </source>
</reference>
<protein>
    <submittedName>
        <fullName evidence="2">Uncharacterized protein</fullName>
    </submittedName>
</protein>
<dbReference type="Proteomes" id="UP000288805">
    <property type="component" value="Unassembled WGS sequence"/>
</dbReference>
<name>A0A438JC62_VITVI</name>
<dbReference type="EMBL" id="QGNW01000051">
    <property type="protein sequence ID" value="RVX06535.1"/>
    <property type="molecule type" value="Genomic_DNA"/>
</dbReference>
<feature type="region of interest" description="Disordered" evidence="1">
    <location>
        <begin position="31"/>
        <end position="53"/>
    </location>
</feature>
<accession>A0A438JC62</accession>
<dbReference type="AlphaFoldDB" id="A0A438JC62"/>